<protein>
    <submittedName>
        <fullName evidence="7">MFS transporter</fullName>
    </submittedName>
</protein>
<keyword evidence="3 5" id="KW-1133">Transmembrane helix</keyword>
<feature type="transmembrane region" description="Helical" evidence="5">
    <location>
        <begin position="204"/>
        <end position="226"/>
    </location>
</feature>
<evidence type="ECO:0000313" key="8">
    <source>
        <dbReference type="Proteomes" id="UP000403266"/>
    </source>
</evidence>
<dbReference type="GO" id="GO:0022857">
    <property type="term" value="F:transmembrane transporter activity"/>
    <property type="evidence" value="ECO:0007669"/>
    <property type="project" value="InterPro"/>
</dbReference>
<dbReference type="RefSeq" id="WP_152712657.1">
    <property type="nucleotide sequence ID" value="NZ_VOSJ01000051.1"/>
</dbReference>
<dbReference type="Proteomes" id="UP000403266">
    <property type="component" value="Unassembled WGS sequence"/>
</dbReference>
<dbReference type="CDD" id="cd17393">
    <property type="entry name" value="MFS_MosC_like"/>
    <property type="match status" value="1"/>
</dbReference>
<evidence type="ECO:0000259" key="6">
    <source>
        <dbReference type="PROSITE" id="PS50850"/>
    </source>
</evidence>
<keyword evidence="4 5" id="KW-0472">Membrane</keyword>
<evidence type="ECO:0000256" key="5">
    <source>
        <dbReference type="SAM" id="Phobius"/>
    </source>
</evidence>
<feature type="transmembrane region" description="Helical" evidence="5">
    <location>
        <begin position="163"/>
        <end position="184"/>
    </location>
</feature>
<comment type="subcellular location">
    <subcellularLocation>
        <location evidence="1">Membrane</location>
        <topology evidence="1">Multi-pass membrane protein</topology>
    </subcellularLocation>
</comment>
<feature type="transmembrane region" description="Helical" evidence="5">
    <location>
        <begin position="351"/>
        <end position="371"/>
    </location>
</feature>
<dbReference type="PANTHER" id="PTHR23514">
    <property type="entry name" value="BYPASS OF STOP CODON PROTEIN 6"/>
    <property type="match status" value="1"/>
</dbReference>
<dbReference type="AlphaFoldDB" id="A0A5N7MHT3"/>
<accession>A0A5N7MHT3</accession>
<dbReference type="InterPro" id="IPR020846">
    <property type="entry name" value="MFS_dom"/>
</dbReference>
<gene>
    <name evidence="7" type="ORF">FS320_14980</name>
</gene>
<dbReference type="EMBL" id="VOSK01000051">
    <property type="protein sequence ID" value="MPR26487.1"/>
    <property type="molecule type" value="Genomic_DNA"/>
</dbReference>
<keyword evidence="8" id="KW-1185">Reference proteome</keyword>
<evidence type="ECO:0000313" key="7">
    <source>
        <dbReference type="EMBL" id="MPR26487.1"/>
    </source>
</evidence>
<evidence type="ECO:0000256" key="1">
    <source>
        <dbReference type="ARBA" id="ARBA00004141"/>
    </source>
</evidence>
<keyword evidence="2 5" id="KW-0812">Transmembrane</keyword>
<dbReference type="SUPFAM" id="SSF103473">
    <property type="entry name" value="MFS general substrate transporter"/>
    <property type="match status" value="1"/>
</dbReference>
<feature type="transmembrane region" description="Helical" evidence="5">
    <location>
        <begin position="269"/>
        <end position="287"/>
    </location>
</feature>
<dbReference type="PANTHER" id="PTHR23514:SF13">
    <property type="entry name" value="INNER MEMBRANE PROTEIN YBJJ"/>
    <property type="match status" value="1"/>
</dbReference>
<dbReference type="GO" id="GO:0016020">
    <property type="term" value="C:membrane"/>
    <property type="evidence" value="ECO:0007669"/>
    <property type="project" value="UniProtKB-SubCell"/>
</dbReference>
<feature type="transmembrane region" description="Helical" evidence="5">
    <location>
        <begin position="99"/>
        <end position="117"/>
    </location>
</feature>
<evidence type="ECO:0000256" key="4">
    <source>
        <dbReference type="ARBA" id="ARBA00023136"/>
    </source>
</evidence>
<reference evidence="7 8" key="1">
    <citation type="journal article" date="2019" name="Syst. Appl. Microbiol.">
        <title>Microvirga tunisiensis sp. nov., a root nodule symbiotic bacterium isolated from Lupinus micranthus and L. luteus grown in Northern Tunisia.</title>
        <authorList>
            <person name="Msaddak A."/>
            <person name="Rejili M."/>
            <person name="Duran D."/>
            <person name="Mars M."/>
            <person name="Palacios J.M."/>
            <person name="Ruiz-Argueso T."/>
            <person name="Rey L."/>
            <person name="Imperial J."/>
        </authorList>
    </citation>
    <scope>NUCLEOTIDE SEQUENCE [LARGE SCALE GENOMIC DNA]</scope>
    <source>
        <strain evidence="7 8">Lmie10</strain>
    </source>
</reference>
<dbReference type="Gene3D" id="1.20.1250.20">
    <property type="entry name" value="MFS general substrate transporter like domains"/>
    <property type="match status" value="2"/>
</dbReference>
<organism evidence="7 8">
    <name type="scientific">Microvirga tunisiensis</name>
    <dbReference type="NCBI Taxonomy" id="2108360"/>
    <lineage>
        <taxon>Bacteria</taxon>
        <taxon>Pseudomonadati</taxon>
        <taxon>Pseudomonadota</taxon>
        <taxon>Alphaproteobacteria</taxon>
        <taxon>Hyphomicrobiales</taxon>
        <taxon>Methylobacteriaceae</taxon>
        <taxon>Microvirga</taxon>
    </lineage>
</organism>
<feature type="domain" description="Major facilitator superfamily (MFS) profile" evidence="6">
    <location>
        <begin position="9"/>
        <end position="377"/>
    </location>
</feature>
<dbReference type="InterPro" id="IPR051788">
    <property type="entry name" value="MFS_Transporter"/>
</dbReference>
<dbReference type="OrthoDB" id="9810941at2"/>
<feature type="transmembrane region" description="Helical" evidence="5">
    <location>
        <begin position="49"/>
        <end position="70"/>
    </location>
</feature>
<feature type="transmembrane region" description="Helical" evidence="5">
    <location>
        <begin position="7"/>
        <end position="29"/>
    </location>
</feature>
<name>A0A5N7MHT3_9HYPH</name>
<feature type="transmembrane region" description="Helical" evidence="5">
    <location>
        <begin position="77"/>
        <end position="93"/>
    </location>
</feature>
<feature type="transmembrane region" description="Helical" evidence="5">
    <location>
        <begin position="293"/>
        <end position="312"/>
    </location>
</feature>
<dbReference type="InterPro" id="IPR011701">
    <property type="entry name" value="MFS"/>
</dbReference>
<evidence type="ECO:0000256" key="3">
    <source>
        <dbReference type="ARBA" id="ARBA00022989"/>
    </source>
</evidence>
<dbReference type="PROSITE" id="PS50850">
    <property type="entry name" value="MFS"/>
    <property type="match status" value="1"/>
</dbReference>
<dbReference type="InterPro" id="IPR036259">
    <property type="entry name" value="MFS_trans_sf"/>
</dbReference>
<feature type="transmembrane region" description="Helical" evidence="5">
    <location>
        <begin position="324"/>
        <end position="345"/>
    </location>
</feature>
<dbReference type="Pfam" id="PF07690">
    <property type="entry name" value="MFS_1"/>
    <property type="match status" value="1"/>
</dbReference>
<sequence>MTRRDLLPARVAASAIFFGNGFGIGTWAAQLPRFKESLGLSDGQLSLGLLAFSLGAVALMPIIGWAVAVVGSRTTTLIAAFSFAPALLLPGLAPNLSLFVVAALLAGACNGTMDIAMNTNATVVEKAWGSAIMSSFHAFFSLGGLAGAGASGLLIALDVGIVPTLLISCLGMGLLFLLAAFWMLGEKERAIDGHGFAWPRGSVIILAVLAMFCFIVEGAIVDWSAIYLQTVAGASLEAAVTGFAAFSLTMTVCRFMGDFVVRHLGRVRTLQLGGLLSAFGLALAMLLPHPLPASIGFALVGIGLANTVPVLFSTAGQMKDFPPSMGVAMVATLGYGGLLLGPPLIGFGGEILSLRAMLGLLIVFAFVIIILSQRALQRSTVQFS</sequence>
<feature type="transmembrane region" description="Helical" evidence="5">
    <location>
        <begin position="138"/>
        <end position="157"/>
    </location>
</feature>
<comment type="caution">
    <text evidence="7">The sequence shown here is derived from an EMBL/GenBank/DDBJ whole genome shotgun (WGS) entry which is preliminary data.</text>
</comment>
<proteinExistence type="predicted"/>
<evidence type="ECO:0000256" key="2">
    <source>
        <dbReference type="ARBA" id="ARBA00022692"/>
    </source>
</evidence>